<organism evidence="2 3">
    <name type="scientific">Youngiibacter multivorans</name>
    <dbReference type="NCBI Taxonomy" id="937251"/>
    <lineage>
        <taxon>Bacteria</taxon>
        <taxon>Bacillati</taxon>
        <taxon>Bacillota</taxon>
        <taxon>Clostridia</taxon>
        <taxon>Eubacteriales</taxon>
        <taxon>Clostridiaceae</taxon>
        <taxon>Youngiibacter</taxon>
    </lineage>
</organism>
<evidence type="ECO:0000313" key="2">
    <source>
        <dbReference type="EMBL" id="MBP1918259.1"/>
    </source>
</evidence>
<name>A0ABS4G139_9CLOT</name>
<keyword evidence="1" id="KW-0812">Transmembrane</keyword>
<comment type="caution">
    <text evidence="2">The sequence shown here is derived from an EMBL/GenBank/DDBJ whole genome shotgun (WGS) entry which is preliminary data.</text>
</comment>
<evidence type="ECO:0008006" key="4">
    <source>
        <dbReference type="Google" id="ProtNLM"/>
    </source>
</evidence>
<dbReference type="RefSeq" id="WP_209458499.1">
    <property type="nucleotide sequence ID" value="NZ_JAGGKC010000004.1"/>
</dbReference>
<keyword evidence="1" id="KW-1133">Transmembrane helix</keyword>
<evidence type="ECO:0000313" key="3">
    <source>
        <dbReference type="Proteomes" id="UP001519271"/>
    </source>
</evidence>
<gene>
    <name evidence="2" type="ORF">J2Z34_000731</name>
</gene>
<protein>
    <recommendedName>
        <fullName evidence="4">DUF2933 domain-containing protein</fullName>
    </recommendedName>
</protein>
<dbReference type="Proteomes" id="UP001519271">
    <property type="component" value="Unassembled WGS sequence"/>
</dbReference>
<evidence type="ECO:0000256" key="1">
    <source>
        <dbReference type="SAM" id="Phobius"/>
    </source>
</evidence>
<accession>A0ABS4G139</accession>
<proteinExistence type="predicted"/>
<keyword evidence="3" id="KW-1185">Reference proteome</keyword>
<sequence length="87" mass="9410">MNCHGNQNENNVNNEEKGHKGHKSHMLMMLVCCGAPVLLFLILPLLRGAGYASGATGFLPGLISLICPIMMVGMMFMMMKGNGNKTE</sequence>
<dbReference type="EMBL" id="JAGGKC010000004">
    <property type="protein sequence ID" value="MBP1918259.1"/>
    <property type="molecule type" value="Genomic_DNA"/>
</dbReference>
<keyword evidence="1" id="KW-0472">Membrane</keyword>
<reference evidence="2 3" key="1">
    <citation type="submission" date="2021-03" db="EMBL/GenBank/DDBJ databases">
        <title>Genomic Encyclopedia of Type Strains, Phase IV (KMG-IV): sequencing the most valuable type-strain genomes for metagenomic binning, comparative biology and taxonomic classification.</title>
        <authorList>
            <person name="Goeker M."/>
        </authorList>
    </citation>
    <scope>NUCLEOTIDE SEQUENCE [LARGE SCALE GENOMIC DNA]</scope>
    <source>
        <strain evidence="2 3">DSM 6139</strain>
    </source>
</reference>
<feature type="transmembrane region" description="Helical" evidence="1">
    <location>
        <begin position="58"/>
        <end position="79"/>
    </location>
</feature>
<feature type="transmembrane region" description="Helical" evidence="1">
    <location>
        <begin position="27"/>
        <end position="46"/>
    </location>
</feature>